<dbReference type="Proteomes" id="UP000187203">
    <property type="component" value="Unassembled WGS sequence"/>
</dbReference>
<proteinExistence type="predicted"/>
<protein>
    <submittedName>
        <fullName evidence="1">Uncharacterized protein</fullName>
    </submittedName>
</protein>
<gene>
    <name evidence="1" type="ORF">COLO4_00485</name>
</gene>
<dbReference type="AlphaFoldDB" id="A0A1R3L3S3"/>
<dbReference type="EMBL" id="AWUE01002581">
    <property type="protein sequence ID" value="OMP13995.1"/>
    <property type="molecule type" value="Genomic_DNA"/>
</dbReference>
<keyword evidence="2" id="KW-1185">Reference proteome</keyword>
<evidence type="ECO:0000313" key="2">
    <source>
        <dbReference type="Proteomes" id="UP000187203"/>
    </source>
</evidence>
<evidence type="ECO:0000313" key="1">
    <source>
        <dbReference type="EMBL" id="OMP13995.1"/>
    </source>
</evidence>
<accession>A0A1R3L3S3</accession>
<name>A0A1R3L3S3_9ROSI</name>
<organism evidence="1 2">
    <name type="scientific">Corchorus olitorius</name>
    <dbReference type="NCBI Taxonomy" id="93759"/>
    <lineage>
        <taxon>Eukaryota</taxon>
        <taxon>Viridiplantae</taxon>
        <taxon>Streptophyta</taxon>
        <taxon>Embryophyta</taxon>
        <taxon>Tracheophyta</taxon>
        <taxon>Spermatophyta</taxon>
        <taxon>Magnoliopsida</taxon>
        <taxon>eudicotyledons</taxon>
        <taxon>Gunneridae</taxon>
        <taxon>Pentapetalae</taxon>
        <taxon>rosids</taxon>
        <taxon>malvids</taxon>
        <taxon>Malvales</taxon>
        <taxon>Malvaceae</taxon>
        <taxon>Grewioideae</taxon>
        <taxon>Apeibeae</taxon>
        <taxon>Corchorus</taxon>
    </lineage>
</organism>
<comment type="caution">
    <text evidence="1">The sequence shown here is derived from an EMBL/GenBank/DDBJ whole genome shotgun (WGS) entry which is preliminary data.</text>
</comment>
<sequence length="36" mass="4005">MESSFSMLLKGSLRLGIVRKVPACVEKLISWGAAYY</sequence>
<reference evidence="2" key="1">
    <citation type="submission" date="2013-09" db="EMBL/GenBank/DDBJ databases">
        <title>Corchorus olitorius genome sequencing.</title>
        <authorList>
            <person name="Alam M."/>
            <person name="Haque M.S."/>
            <person name="Islam M.S."/>
            <person name="Emdad E.M."/>
            <person name="Islam M.M."/>
            <person name="Ahmed B."/>
            <person name="Halim A."/>
            <person name="Hossen Q.M.M."/>
            <person name="Hossain M.Z."/>
            <person name="Ahmed R."/>
            <person name="Khan M.M."/>
            <person name="Islam R."/>
            <person name="Rashid M.M."/>
            <person name="Khan S.A."/>
            <person name="Rahman M.S."/>
            <person name="Alam M."/>
            <person name="Yahiya A.S."/>
            <person name="Khan M.S."/>
            <person name="Azam M.S."/>
            <person name="Haque T."/>
            <person name="Lashkar M.Z.H."/>
            <person name="Akhand A.I."/>
            <person name="Morshed G."/>
            <person name="Roy S."/>
            <person name="Uddin K.S."/>
            <person name="Rabeya T."/>
            <person name="Hossain A.S."/>
            <person name="Chowdhury A."/>
            <person name="Snigdha A.R."/>
            <person name="Mortoza M.S."/>
            <person name="Matin S.A."/>
            <person name="Hoque S.M.E."/>
            <person name="Islam M.K."/>
            <person name="Roy D.K."/>
            <person name="Haider R."/>
            <person name="Moosa M.M."/>
            <person name="Elias S.M."/>
            <person name="Hasan A.M."/>
            <person name="Jahan S."/>
            <person name="Shafiuddin M."/>
            <person name="Mahmood N."/>
            <person name="Shommy N.S."/>
        </authorList>
    </citation>
    <scope>NUCLEOTIDE SEQUENCE [LARGE SCALE GENOMIC DNA]</scope>
    <source>
        <strain evidence="2">cv. O-4</strain>
    </source>
</reference>